<organism evidence="3 4">
    <name type="scientific">Pan troglodytes</name>
    <name type="common">Chimpanzee</name>
    <dbReference type="NCBI Taxonomy" id="9598"/>
    <lineage>
        <taxon>Eukaryota</taxon>
        <taxon>Metazoa</taxon>
        <taxon>Chordata</taxon>
        <taxon>Craniata</taxon>
        <taxon>Vertebrata</taxon>
        <taxon>Euteleostomi</taxon>
        <taxon>Mammalia</taxon>
        <taxon>Eutheria</taxon>
        <taxon>Euarchontoglires</taxon>
        <taxon>Primates</taxon>
        <taxon>Haplorrhini</taxon>
        <taxon>Catarrhini</taxon>
        <taxon>Hominidae</taxon>
        <taxon>Pan</taxon>
    </lineage>
</organism>
<dbReference type="PROSITE" id="PS51456">
    <property type="entry name" value="MYOSIN_MOTOR"/>
    <property type="match status" value="1"/>
</dbReference>
<proteinExistence type="inferred from homology"/>
<dbReference type="Gene3D" id="1.20.120.720">
    <property type="entry name" value="Myosin VI head, motor domain, U50 subdomain"/>
    <property type="match status" value="1"/>
</dbReference>
<dbReference type="Pfam" id="PF00063">
    <property type="entry name" value="Myosin_head"/>
    <property type="match status" value="1"/>
</dbReference>
<protein>
    <submittedName>
        <fullName evidence="3">MYO19 isoform 15</fullName>
    </submittedName>
</protein>
<keyword evidence="1" id="KW-0009">Actin-binding</keyword>
<evidence type="ECO:0000259" key="2">
    <source>
        <dbReference type="PROSITE" id="PS51456"/>
    </source>
</evidence>
<name>A0A2J8LJM7_PANTR</name>
<sequence length="108" mass="12456">IRTIRAGRQQQVFRKPCARAECDTRRDCLAKLIYARLFDWLVSVINSSICADTDSWTTFIGSKASLCWEHSRKRAIKPWMERQEPWVHCVTLGSSFPFFVSSCICLPA</sequence>
<dbReference type="InterPro" id="IPR001609">
    <property type="entry name" value="Myosin_head_motor_dom-like"/>
</dbReference>
<accession>A0A2J8LJM7</accession>
<dbReference type="EMBL" id="NBAG03000289">
    <property type="protein sequence ID" value="PNI47473.1"/>
    <property type="molecule type" value="Genomic_DNA"/>
</dbReference>
<feature type="non-terminal residue" evidence="3">
    <location>
        <position position="1"/>
    </location>
</feature>
<dbReference type="GO" id="GO:0003779">
    <property type="term" value="F:actin binding"/>
    <property type="evidence" value="ECO:0007669"/>
    <property type="project" value="UniProtKB-KW"/>
</dbReference>
<feature type="domain" description="Myosin motor" evidence="2">
    <location>
        <begin position="1"/>
        <end position="108"/>
    </location>
</feature>
<dbReference type="GO" id="GO:0016459">
    <property type="term" value="C:myosin complex"/>
    <property type="evidence" value="ECO:0007669"/>
    <property type="project" value="UniProtKB-KW"/>
</dbReference>
<reference evidence="3 4" key="1">
    <citation type="submission" date="2017-12" db="EMBL/GenBank/DDBJ databases">
        <title>High-resolution comparative analysis of great ape genomes.</title>
        <authorList>
            <person name="Pollen A."/>
            <person name="Hastie A."/>
            <person name="Hormozdiari F."/>
            <person name="Dougherty M."/>
            <person name="Liu R."/>
            <person name="Chaisson M."/>
            <person name="Hoppe E."/>
            <person name="Hill C."/>
            <person name="Pang A."/>
            <person name="Hillier L."/>
            <person name="Baker C."/>
            <person name="Armstrong J."/>
            <person name="Shendure J."/>
            <person name="Paten B."/>
            <person name="Wilson R."/>
            <person name="Chao H."/>
            <person name="Schneider V."/>
            <person name="Ventura M."/>
            <person name="Kronenberg Z."/>
            <person name="Murali S."/>
            <person name="Gordon D."/>
            <person name="Cantsilieris S."/>
            <person name="Munson K."/>
            <person name="Nelson B."/>
            <person name="Raja A."/>
            <person name="Underwood J."/>
            <person name="Diekhans M."/>
            <person name="Fiddes I."/>
            <person name="Haussler D."/>
            <person name="Eichler E."/>
        </authorList>
    </citation>
    <scope>NUCLEOTIDE SEQUENCE [LARGE SCALE GENOMIC DNA]</scope>
    <source>
        <strain evidence="3">Yerkes chimp pedigree #C0471</strain>
    </source>
</reference>
<dbReference type="SUPFAM" id="SSF52540">
    <property type="entry name" value="P-loop containing nucleoside triphosphate hydrolases"/>
    <property type="match status" value="1"/>
</dbReference>
<keyword evidence="1" id="KW-0518">Myosin</keyword>
<dbReference type="AlphaFoldDB" id="A0A2J8LJM7"/>
<keyword evidence="1" id="KW-0505">Motor protein</keyword>
<evidence type="ECO:0000313" key="4">
    <source>
        <dbReference type="Proteomes" id="UP000236370"/>
    </source>
</evidence>
<comment type="similarity">
    <text evidence="1">Belongs to the TRAFAC class myosin-kinesin ATPase superfamily. Myosin family.</text>
</comment>
<comment type="caution">
    <text evidence="1">Lacks conserved residue(s) required for the propagation of feature annotation.</text>
</comment>
<dbReference type="InterPro" id="IPR027417">
    <property type="entry name" value="P-loop_NTPase"/>
</dbReference>
<gene>
    <name evidence="3" type="ORF">CK820_G0028768</name>
</gene>
<dbReference type="GO" id="GO:0005524">
    <property type="term" value="F:ATP binding"/>
    <property type="evidence" value="ECO:0007669"/>
    <property type="project" value="InterPro"/>
</dbReference>
<comment type="caution">
    <text evidence="3">The sequence shown here is derived from an EMBL/GenBank/DDBJ whole genome shotgun (WGS) entry which is preliminary data.</text>
</comment>
<evidence type="ECO:0000313" key="3">
    <source>
        <dbReference type="EMBL" id="PNI47473.1"/>
    </source>
</evidence>
<evidence type="ECO:0000256" key="1">
    <source>
        <dbReference type="PROSITE-ProRule" id="PRU00782"/>
    </source>
</evidence>
<dbReference type="GO" id="GO:0003774">
    <property type="term" value="F:cytoskeletal motor activity"/>
    <property type="evidence" value="ECO:0007669"/>
    <property type="project" value="InterPro"/>
</dbReference>
<dbReference type="Proteomes" id="UP000236370">
    <property type="component" value="Unassembled WGS sequence"/>
</dbReference>